<evidence type="ECO:0000256" key="3">
    <source>
        <dbReference type="ARBA" id="ARBA00022692"/>
    </source>
</evidence>
<keyword evidence="8" id="KW-1185">Reference proteome</keyword>
<protein>
    <recommendedName>
        <fullName evidence="9">Prokaryotic cytochrome C oxidase subunit IV family protein</fullName>
    </recommendedName>
</protein>
<dbReference type="AlphaFoldDB" id="A0A1E3S2Q0"/>
<evidence type="ECO:0000256" key="2">
    <source>
        <dbReference type="ARBA" id="ARBA00022475"/>
    </source>
</evidence>
<name>A0A1E3S2Q0_9MYCO</name>
<keyword evidence="2" id="KW-1003">Cell membrane</keyword>
<reference evidence="8" key="1">
    <citation type="submission" date="2016-09" db="EMBL/GenBank/DDBJ databases">
        <authorList>
            <person name="Greninger A.L."/>
            <person name="Jerome K.R."/>
            <person name="Mcnair B."/>
            <person name="Wallis C."/>
            <person name="Fang F."/>
        </authorList>
    </citation>
    <scope>NUCLEOTIDE SEQUENCE [LARGE SCALE GENOMIC DNA]</scope>
    <source>
        <strain evidence="8">M7</strain>
    </source>
</reference>
<evidence type="ECO:0000256" key="6">
    <source>
        <dbReference type="SAM" id="Phobius"/>
    </source>
</evidence>
<feature type="transmembrane region" description="Helical" evidence="6">
    <location>
        <begin position="34"/>
        <end position="52"/>
    </location>
</feature>
<sequence>MSVSSIVRSNATLIWLLLSALTVVSWLLGSDFGFSGLGHVTVSLIVIAVALFKVRMIGMYFMELRDAPLELRGLFEGYCLTLFVLMVGMFLFG</sequence>
<dbReference type="Pfam" id="PF03626">
    <property type="entry name" value="COX4_pro"/>
    <property type="match status" value="1"/>
</dbReference>
<feature type="transmembrane region" description="Helical" evidence="6">
    <location>
        <begin position="12"/>
        <end position="28"/>
    </location>
</feature>
<dbReference type="EMBL" id="MIGZ01000003">
    <property type="protein sequence ID" value="ODQ96446.1"/>
    <property type="molecule type" value="Genomic_DNA"/>
</dbReference>
<proteinExistence type="predicted"/>
<evidence type="ECO:0000313" key="8">
    <source>
        <dbReference type="Proteomes" id="UP000094243"/>
    </source>
</evidence>
<comment type="subcellular location">
    <subcellularLocation>
        <location evidence="1">Cell membrane</location>
        <topology evidence="1">Multi-pass membrane protein</topology>
    </subcellularLocation>
</comment>
<keyword evidence="4 6" id="KW-1133">Transmembrane helix</keyword>
<dbReference type="GO" id="GO:0005886">
    <property type="term" value="C:plasma membrane"/>
    <property type="evidence" value="ECO:0007669"/>
    <property type="project" value="UniProtKB-SubCell"/>
</dbReference>
<keyword evidence="5 6" id="KW-0472">Membrane</keyword>
<dbReference type="InterPro" id="IPR005171">
    <property type="entry name" value="Cyt_c_oxidase_su4_prok"/>
</dbReference>
<evidence type="ECO:0000256" key="4">
    <source>
        <dbReference type="ARBA" id="ARBA00022989"/>
    </source>
</evidence>
<evidence type="ECO:0008006" key="9">
    <source>
        <dbReference type="Google" id="ProtNLM"/>
    </source>
</evidence>
<feature type="transmembrane region" description="Helical" evidence="6">
    <location>
        <begin position="73"/>
        <end position="92"/>
    </location>
</feature>
<accession>A0A1E3S2Q0</accession>
<gene>
    <name evidence="7" type="ORF">BHQ17_01060</name>
</gene>
<organism evidence="7 8">
    <name type="scientific">Mycolicibacterium holsaticum</name>
    <dbReference type="NCBI Taxonomy" id="152142"/>
    <lineage>
        <taxon>Bacteria</taxon>
        <taxon>Bacillati</taxon>
        <taxon>Actinomycetota</taxon>
        <taxon>Actinomycetes</taxon>
        <taxon>Mycobacteriales</taxon>
        <taxon>Mycobacteriaceae</taxon>
        <taxon>Mycolicibacterium</taxon>
    </lineage>
</organism>
<dbReference type="Proteomes" id="UP000094243">
    <property type="component" value="Unassembled WGS sequence"/>
</dbReference>
<evidence type="ECO:0000313" key="7">
    <source>
        <dbReference type="EMBL" id="ODQ96446.1"/>
    </source>
</evidence>
<comment type="caution">
    <text evidence="7">The sequence shown here is derived from an EMBL/GenBank/DDBJ whole genome shotgun (WGS) entry which is preliminary data.</text>
</comment>
<evidence type="ECO:0000256" key="1">
    <source>
        <dbReference type="ARBA" id="ARBA00004651"/>
    </source>
</evidence>
<evidence type="ECO:0000256" key="5">
    <source>
        <dbReference type="ARBA" id="ARBA00023136"/>
    </source>
</evidence>
<keyword evidence="3 6" id="KW-0812">Transmembrane</keyword>